<gene>
    <name evidence="7" type="ORF">HGM15179_015431</name>
</gene>
<sequence length="1036" mass="113646">MSRQSTVRIQRGRSGFSAASAVVPNTCRTSFSSCSVTRLGSCNAGSGFARVGGGFGSKSLYNVGGCKKISVAGRGGSFYGSAGFGAGSVYGGGFGVPANLGYGYGAFGGGPGFPAGGIHEVSINQSLLKPLNLEIDPNIQRIRKEEKEQIKTLNNKFASFIDKVRFLEQQNKVLETKWSLLQEQGMKTVRNNLEPLFETYINNLRVQLNSLLSDKGRLEGELVNTQYLVEDFKKKYEDEINRRTIAENEFVTLKKDVDASYMNKVELQARADALSEEINFLRALYEAELSQMQTQISDTSVVLTMDNNRNLDLDSIISEVKAQYEDIANRSRAEAESWYQTKYEELQATAGRHGDDLRNTKQEISELNRHVQRLRSEIDSVKKQCANLKAAIADAEERGELTLKDARAKLAELEDALQQAKADLARQLREYQELMNVKLALDIEIATYRKLLEGEECRLAGDGVPVNISAMSRQCTVRNFSAASAFIPSSSSSSLCLRPAPQAGSCRATTGYGRFTGGFTGGFGSRSLHSLGGCQRISVAGRGGGFYGPAGFGAGTGISCGFGGAVAGPFGFGGGPGFPAVPAGGIHEVSVNQSLLKPLNLEIDPNIQSIRKDEKDQIQTLNNKFASFIDKVRFLEQQNKVLETKWALLQEQGNKTVRNSIEPLFETYLNNLRRHLSSLMTDKENLAGELSKMQSFAEDFKSKYEEEINKRTAVESEFVTLKKEVDTAYLDKTELQATLDSLTEEINFLRALYEAELSQMQTQISDTSVILTMDNNRSLDMDSIIAEVKAQYEDIANRSRAEAESWYQSRYEELQATAGRHGDDLRNTKQEISELNRHVQRLRSEIDSVKKQVTGLQTAIADAEQRGELALKDARAKLEELETALQKAKADLARQLREYQELMNVKLALDIEIATYRKLLEGEECRLSGEGAGSVNILLGLLELGAAPVAMPVQRSSCSSVSVSVPMPLPMPMSVPVLVPVLMSVSMPVPMSMFVPVSMPMSVSHNPAGDTGRASGALSWAAMQDVTSSFYSIITC</sequence>
<dbReference type="AlphaFoldDB" id="A0A8K1G4E9"/>
<dbReference type="Proteomes" id="UP000796761">
    <property type="component" value="Unassembled WGS sequence"/>
</dbReference>
<dbReference type="InterPro" id="IPR032444">
    <property type="entry name" value="Keratin_2_head"/>
</dbReference>
<feature type="domain" description="IF rod" evidence="6">
    <location>
        <begin position="146"/>
        <end position="459"/>
    </location>
</feature>
<proteinExistence type="inferred from homology"/>
<accession>A0A8K1G4E9</accession>
<protein>
    <recommendedName>
        <fullName evidence="6">IF rod domain-containing protein</fullName>
    </recommendedName>
</protein>
<keyword evidence="8" id="KW-1185">Reference proteome</keyword>
<dbReference type="GO" id="GO:0005615">
    <property type="term" value="C:extracellular space"/>
    <property type="evidence" value="ECO:0007669"/>
    <property type="project" value="TreeGrafter"/>
</dbReference>
<dbReference type="PRINTS" id="PR01276">
    <property type="entry name" value="TYPE2KERATIN"/>
</dbReference>
<reference evidence="7" key="1">
    <citation type="submission" date="2019-04" db="EMBL/GenBank/DDBJ databases">
        <title>Genome assembly of Zosterops borbonicus 15179.</title>
        <authorList>
            <person name="Leroy T."/>
            <person name="Anselmetti Y."/>
            <person name="Tilak M.-K."/>
            <person name="Nabholz B."/>
        </authorList>
    </citation>
    <scope>NUCLEOTIDE SEQUENCE</scope>
    <source>
        <strain evidence="7">HGM_15179</strain>
        <tissue evidence="7">Muscle</tissue>
    </source>
</reference>
<feature type="coiled-coil region" evidence="5">
    <location>
        <begin position="357"/>
        <end position="437"/>
    </location>
</feature>
<dbReference type="FunFam" id="1.20.5.1160:FF:000001">
    <property type="entry name" value="Keratin type II"/>
    <property type="match status" value="2"/>
</dbReference>
<dbReference type="PROSITE" id="PS51842">
    <property type="entry name" value="IF_ROD_2"/>
    <property type="match status" value="2"/>
</dbReference>
<dbReference type="FunFam" id="1.20.5.500:FF:000001">
    <property type="entry name" value="Type II keratin 23"/>
    <property type="match status" value="2"/>
</dbReference>
<dbReference type="OrthoDB" id="2441647at2759"/>
<dbReference type="InterPro" id="IPR018039">
    <property type="entry name" value="IF_conserved"/>
</dbReference>
<dbReference type="InterPro" id="IPR039008">
    <property type="entry name" value="IF_rod_dom"/>
</dbReference>
<dbReference type="Gene3D" id="1.20.5.170">
    <property type="match status" value="2"/>
</dbReference>
<dbReference type="GO" id="GO:0045095">
    <property type="term" value="C:keratin filament"/>
    <property type="evidence" value="ECO:0007669"/>
    <property type="project" value="InterPro"/>
</dbReference>
<evidence type="ECO:0000256" key="5">
    <source>
        <dbReference type="SAM" id="Coils"/>
    </source>
</evidence>
<comment type="similarity">
    <text evidence="3 4">Belongs to the intermediate filament family.</text>
</comment>
<dbReference type="GO" id="GO:0031424">
    <property type="term" value="P:keratinization"/>
    <property type="evidence" value="ECO:0007669"/>
    <property type="project" value="TreeGrafter"/>
</dbReference>
<dbReference type="Gene3D" id="1.20.5.500">
    <property type="entry name" value="Single helix bin"/>
    <property type="match status" value="2"/>
</dbReference>
<evidence type="ECO:0000313" key="8">
    <source>
        <dbReference type="Proteomes" id="UP000796761"/>
    </source>
</evidence>
<dbReference type="InterPro" id="IPR003054">
    <property type="entry name" value="Keratin_II"/>
</dbReference>
<dbReference type="Pfam" id="PF00038">
    <property type="entry name" value="Filament"/>
    <property type="match status" value="2"/>
</dbReference>
<dbReference type="PANTHER" id="PTHR45616">
    <property type="entry name" value="GATA-TYPE DOMAIN-CONTAINING PROTEIN"/>
    <property type="match status" value="1"/>
</dbReference>
<feature type="coiled-coil region" evidence="5">
    <location>
        <begin position="825"/>
        <end position="905"/>
    </location>
</feature>
<dbReference type="SMART" id="SM01391">
    <property type="entry name" value="Filament"/>
    <property type="match status" value="2"/>
</dbReference>
<evidence type="ECO:0000256" key="1">
    <source>
        <dbReference type="ARBA" id="ARBA00022754"/>
    </source>
</evidence>
<dbReference type="GO" id="GO:0045109">
    <property type="term" value="P:intermediate filament organization"/>
    <property type="evidence" value="ECO:0007669"/>
    <property type="project" value="TreeGrafter"/>
</dbReference>
<keyword evidence="2 5" id="KW-0175">Coiled coil</keyword>
<evidence type="ECO:0000256" key="4">
    <source>
        <dbReference type="RuleBase" id="RU000685"/>
    </source>
</evidence>
<evidence type="ECO:0000313" key="7">
    <source>
        <dbReference type="EMBL" id="TRZ11654.1"/>
    </source>
</evidence>
<dbReference type="FunFam" id="1.20.5.170:FF:000004">
    <property type="entry name" value="Keratin, type II cytoskeletal 5"/>
    <property type="match status" value="2"/>
</dbReference>
<keyword evidence="1 4" id="KW-0403">Intermediate filament</keyword>
<evidence type="ECO:0000256" key="3">
    <source>
        <dbReference type="ARBA" id="ARBA00061646"/>
    </source>
</evidence>
<comment type="caution">
    <text evidence="7">The sequence shown here is derived from an EMBL/GenBank/DDBJ whole genome shotgun (WGS) entry which is preliminary data.</text>
</comment>
<dbReference type="GO" id="GO:0030280">
    <property type="term" value="F:structural constituent of skin epidermis"/>
    <property type="evidence" value="ECO:0007669"/>
    <property type="project" value="TreeGrafter"/>
</dbReference>
<evidence type="ECO:0000256" key="2">
    <source>
        <dbReference type="ARBA" id="ARBA00023054"/>
    </source>
</evidence>
<name>A0A8K1G4E9_9PASS</name>
<dbReference type="Pfam" id="PF16208">
    <property type="entry name" value="Keratin_2_head"/>
    <property type="match status" value="2"/>
</dbReference>
<dbReference type="Gene3D" id="1.20.5.1160">
    <property type="entry name" value="Vasodilator-stimulated phosphoprotein"/>
    <property type="match status" value="2"/>
</dbReference>
<organism evidence="7 8">
    <name type="scientific">Zosterops borbonicus</name>
    <dbReference type="NCBI Taxonomy" id="364589"/>
    <lineage>
        <taxon>Eukaryota</taxon>
        <taxon>Metazoa</taxon>
        <taxon>Chordata</taxon>
        <taxon>Craniata</taxon>
        <taxon>Vertebrata</taxon>
        <taxon>Euteleostomi</taxon>
        <taxon>Archelosauria</taxon>
        <taxon>Archosauria</taxon>
        <taxon>Dinosauria</taxon>
        <taxon>Saurischia</taxon>
        <taxon>Theropoda</taxon>
        <taxon>Coelurosauria</taxon>
        <taxon>Aves</taxon>
        <taxon>Neognathae</taxon>
        <taxon>Neoaves</taxon>
        <taxon>Telluraves</taxon>
        <taxon>Australaves</taxon>
        <taxon>Passeriformes</taxon>
        <taxon>Sylvioidea</taxon>
        <taxon>Zosteropidae</taxon>
        <taxon>Zosterops</taxon>
    </lineage>
</organism>
<feature type="coiled-coil region" evidence="5">
    <location>
        <begin position="618"/>
        <end position="689"/>
    </location>
</feature>
<dbReference type="EMBL" id="SWJQ01000680">
    <property type="protein sequence ID" value="TRZ11654.1"/>
    <property type="molecule type" value="Genomic_DNA"/>
</dbReference>
<dbReference type="PROSITE" id="PS00226">
    <property type="entry name" value="IF_ROD_1"/>
    <property type="match status" value="2"/>
</dbReference>
<dbReference type="PANTHER" id="PTHR45616:SF39">
    <property type="entry name" value="KERATIN, TYPE II CYTOSKELETAL 6A-RELATED"/>
    <property type="match status" value="1"/>
</dbReference>
<feature type="coiled-coil region" evidence="5">
    <location>
        <begin position="201"/>
        <end position="284"/>
    </location>
</feature>
<feature type="coiled-coil region" evidence="5">
    <location>
        <begin position="143"/>
        <end position="170"/>
    </location>
</feature>
<feature type="domain" description="IF rod" evidence="6">
    <location>
        <begin position="614"/>
        <end position="927"/>
    </location>
</feature>
<feature type="coiled-coil region" evidence="5">
    <location>
        <begin position="725"/>
        <end position="759"/>
    </location>
</feature>
<evidence type="ECO:0000259" key="6">
    <source>
        <dbReference type="PROSITE" id="PS51842"/>
    </source>
</evidence>
<dbReference type="SUPFAM" id="SSF64593">
    <property type="entry name" value="Intermediate filament protein, coiled coil region"/>
    <property type="match status" value="6"/>
</dbReference>